<feature type="domain" description="Orn/DAP/Arg decarboxylase 2 N-terminal" evidence="5">
    <location>
        <begin position="21"/>
        <end position="273"/>
    </location>
</feature>
<evidence type="ECO:0000259" key="5">
    <source>
        <dbReference type="Pfam" id="PF02784"/>
    </source>
</evidence>
<dbReference type="SUPFAM" id="SSF51419">
    <property type="entry name" value="PLP-binding barrel"/>
    <property type="match status" value="1"/>
</dbReference>
<dbReference type="PANTHER" id="PTHR43727:SF2">
    <property type="entry name" value="GROUP IV DECARBOXYLASE"/>
    <property type="match status" value="1"/>
</dbReference>
<feature type="domain" description="Orn/DAP/Arg decarboxylase 2 C-terminal" evidence="4">
    <location>
        <begin position="15"/>
        <end position="364"/>
    </location>
</feature>
<dbReference type="InterPro" id="IPR009006">
    <property type="entry name" value="Ala_racemase/Decarboxylase_C"/>
</dbReference>
<dbReference type="SUPFAM" id="SSF50621">
    <property type="entry name" value="Alanine racemase C-terminal domain-like"/>
    <property type="match status" value="1"/>
</dbReference>
<dbReference type="PANTHER" id="PTHR43727">
    <property type="entry name" value="DIAMINOPIMELATE DECARBOXYLASE"/>
    <property type="match status" value="1"/>
</dbReference>
<name>A0ABV9Y1G5_9PSEU</name>
<keyword evidence="7" id="KW-1185">Reference proteome</keyword>
<dbReference type="PRINTS" id="PR01179">
    <property type="entry name" value="ODADCRBXLASE"/>
</dbReference>
<dbReference type="Pfam" id="PF02784">
    <property type="entry name" value="Orn_Arg_deC_N"/>
    <property type="match status" value="1"/>
</dbReference>
<dbReference type="EMBL" id="JBHSJB010000012">
    <property type="protein sequence ID" value="MFC5055323.1"/>
    <property type="molecule type" value="Genomic_DNA"/>
</dbReference>
<comment type="caution">
    <text evidence="6">The sequence shown here is derived from an EMBL/GenBank/DDBJ whole genome shotgun (WGS) entry which is preliminary data.</text>
</comment>
<evidence type="ECO:0000313" key="7">
    <source>
        <dbReference type="Proteomes" id="UP001595833"/>
    </source>
</evidence>
<evidence type="ECO:0000256" key="1">
    <source>
        <dbReference type="ARBA" id="ARBA00001933"/>
    </source>
</evidence>
<evidence type="ECO:0000256" key="2">
    <source>
        <dbReference type="ARBA" id="ARBA00022898"/>
    </source>
</evidence>
<proteinExistence type="inferred from homology"/>
<dbReference type="InterPro" id="IPR000183">
    <property type="entry name" value="Orn/DAP/Arg_de-COase"/>
</dbReference>
<protein>
    <submittedName>
        <fullName evidence="6">Type III PLP-dependent enzyme</fullName>
    </submittedName>
</protein>
<dbReference type="InterPro" id="IPR022643">
    <property type="entry name" value="De-COase2_C"/>
</dbReference>
<comment type="similarity">
    <text evidence="3">Belongs to the Orn/Lys/Arg decarboxylase class-II family.</text>
</comment>
<organism evidence="6 7">
    <name type="scientific">Saccharothrix xinjiangensis</name>
    <dbReference type="NCBI Taxonomy" id="204798"/>
    <lineage>
        <taxon>Bacteria</taxon>
        <taxon>Bacillati</taxon>
        <taxon>Actinomycetota</taxon>
        <taxon>Actinomycetes</taxon>
        <taxon>Pseudonocardiales</taxon>
        <taxon>Pseudonocardiaceae</taxon>
        <taxon>Saccharothrix</taxon>
    </lineage>
</organism>
<evidence type="ECO:0000259" key="4">
    <source>
        <dbReference type="Pfam" id="PF00278"/>
    </source>
</evidence>
<comment type="cofactor">
    <cofactor evidence="1">
        <name>pyridoxal 5'-phosphate</name>
        <dbReference type="ChEBI" id="CHEBI:597326"/>
    </cofactor>
</comment>
<dbReference type="Pfam" id="PF00278">
    <property type="entry name" value="Orn_DAP_Arg_deC"/>
    <property type="match status" value="1"/>
</dbReference>
<sequence>MNRRAELVERFGTPLYVYDLDRVDAAHEDLRAVLPEPVVLHYAVKANPHPDVIRALRGGDRPCRAEVSSTGELAVALAAGVPPSHCLYTGPGKTPGELDEAIRLGVRLFSAESPGDLGRIGVAAVRRAVEVDCLLRVNGVAPGGATGLRMTGAPSQFGTDADTVPALLPDLASVPGARLVGAHFFPLSCAQDETALLAEFSNTVAAAAALRDAGLPLRVLDIGGGFAAPYATPGERPRYPGLKAGLAAALDRHLPGWRRGEPAVLAESGRYLVGDCGELLCGVVDVKHSRGRRFVVLDAGVNAFGGLSGLGRLLPVSVVLDQADGPTGPATLAGPLCTPGDVLGRQVLVPDLVPGDTVTIPNAGAYGPTASLLAFLGRPAPTEVVLRAGRVVSASRLEHRRTDLVPLDLATPTVIRDEFTPRCNMTTRS</sequence>
<evidence type="ECO:0000256" key="3">
    <source>
        <dbReference type="RuleBase" id="RU003737"/>
    </source>
</evidence>
<dbReference type="Gene3D" id="2.40.37.10">
    <property type="entry name" value="Lyase, Ornithine Decarboxylase, Chain A, domain 1"/>
    <property type="match status" value="1"/>
</dbReference>
<dbReference type="Proteomes" id="UP001595833">
    <property type="component" value="Unassembled WGS sequence"/>
</dbReference>
<gene>
    <name evidence="6" type="ORF">ACFPFM_16315</name>
</gene>
<dbReference type="Gene3D" id="3.20.20.10">
    <property type="entry name" value="Alanine racemase"/>
    <property type="match status" value="1"/>
</dbReference>
<dbReference type="InterPro" id="IPR029066">
    <property type="entry name" value="PLP-binding_barrel"/>
</dbReference>
<accession>A0ABV9Y1G5</accession>
<evidence type="ECO:0000313" key="6">
    <source>
        <dbReference type="EMBL" id="MFC5055323.1"/>
    </source>
</evidence>
<reference evidence="7" key="1">
    <citation type="journal article" date="2019" name="Int. J. Syst. Evol. Microbiol.">
        <title>The Global Catalogue of Microorganisms (GCM) 10K type strain sequencing project: providing services to taxonomists for standard genome sequencing and annotation.</title>
        <authorList>
            <consortium name="The Broad Institute Genomics Platform"/>
            <consortium name="The Broad Institute Genome Sequencing Center for Infectious Disease"/>
            <person name="Wu L."/>
            <person name="Ma J."/>
        </authorList>
    </citation>
    <scope>NUCLEOTIDE SEQUENCE [LARGE SCALE GENOMIC DNA]</scope>
    <source>
        <strain evidence="7">KCTC 12848</strain>
    </source>
</reference>
<dbReference type="RefSeq" id="WP_344040376.1">
    <property type="nucleotide sequence ID" value="NZ_BAAAKE010000022.1"/>
</dbReference>
<keyword evidence="2" id="KW-0663">Pyridoxal phosphate</keyword>
<dbReference type="InterPro" id="IPR022644">
    <property type="entry name" value="De-COase2_N"/>
</dbReference>